<evidence type="ECO:0000256" key="6">
    <source>
        <dbReference type="PROSITE-ProRule" id="PRU00331"/>
    </source>
</evidence>
<dbReference type="PROSITE" id="PS50957">
    <property type="entry name" value="JOSEPHIN"/>
    <property type="match status" value="1"/>
</dbReference>
<dbReference type="Gene3D" id="3.90.70.40">
    <property type="match status" value="1"/>
</dbReference>
<evidence type="ECO:0000256" key="5">
    <source>
        <dbReference type="ARBA" id="ARBA00022801"/>
    </source>
</evidence>
<keyword evidence="3" id="KW-0645">Protease</keyword>
<organism evidence="8 9">
    <name type="scientific">Pyrus ussuriensis x Pyrus communis</name>
    <dbReference type="NCBI Taxonomy" id="2448454"/>
    <lineage>
        <taxon>Eukaryota</taxon>
        <taxon>Viridiplantae</taxon>
        <taxon>Streptophyta</taxon>
        <taxon>Embryophyta</taxon>
        <taxon>Tracheophyta</taxon>
        <taxon>Spermatophyta</taxon>
        <taxon>Magnoliopsida</taxon>
        <taxon>eudicotyledons</taxon>
        <taxon>Gunneridae</taxon>
        <taxon>Pentapetalae</taxon>
        <taxon>rosids</taxon>
        <taxon>fabids</taxon>
        <taxon>Rosales</taxon>
        <taxon>Rosaceae</taxon>
        <taxon>Amygdaloideae</taxon>
        <taxon>Maleae</taxon>
        <taxon>Pyrus</taxon>
    </lineage>
</organism>
<dbReference type="SMART" id="SM01246">
    <property type="entry name" value="Josephin"/>
    <property type="match status" value="1"/>
</dbReference>
<name>A0A5N5GMY8_9ROSA</name>
<comment type="caution">
    <text evidence="8">The sequence shown here is derived from an EMBL/GenBank/DDBJ whole genome shotgun (WGS) entry which is preliminary data.</text>
</comment>
<evidence type="ECO:0000256" key="3">
    <source>
        <dbReference type="ARBA" id="ARBA00022670"/>
    </source>
</evidence>
<keyword evidence="4" id="KW-0833">Ubl conjugation pathway</keyword>
<comment type="catalytic activity">
    <reaction evidence="1">
        <text>Thiol-dependent hydrolysis of ester, thioester, amide, peptide and isopeptide bonds formed by the C-terminal Gly of ubiquitin (a 76-residue protein attached to proteins as an intracellular targeting signal).</text>
        <dbReference type="EC" id="3.4.19.12"/>
    </reaction>
</comment>
<comment type="caution">
    <text evidence="6">Lacks conserved residue(s) required for the propagation of feature annotation.</text>
</comment>
<dbReference type="OrthoDB" id="422700at2759"/>
<feature type="domain" description="Josephin" evidence="7">
    <location>
        <begin position="1"/>
        <end position="95"/>
    </location>
</feature>
<evidence type="ECO:0000313" key="8">
    <source>
        <dbReference type="EMBL" id="KAB2616497.1"/>
    </source>
</evidence>
<dbReference type="EMBL" id="SMOL01000402">
    <property type="protein sequence ID" value="KAB2616497.1"/>
    <property type="molecule type" value="Genomic_DNA"/>
</dbReference>
<dbReference type="InterPro" id="IPR006155">
    <property type="entry name" value="Josephin"/>
</dbReference>
<protein>
    <recommendedName>
        <fullName evidence="2">ubiquitinyl hydrolase 1</fullName>
        <ecNumber evidence="2">3.4.19.12</ecNumber>
    </recommendedName>
</protein>
<evidence type="ECO:0000259" key="7">
    <source>
        <dbReference type="PROSITE" id="PS50957"/>
    </source>
</evidence>
<reference evidence="9" key="2">
    <citation type="submission" date="2019-10" db="EMBL/GenBank/DDBJ databases">
        <title>A de novo genome assembly of a pear dwarfing rootstock.</title>
        <authorList>
            <person name="Wang F."/>
            <person name="Wang J."/>
            <person name="Li S."/>
            <person name="Zhang Y."/>
            <person name="Fang M."/>
            <person name="Ma L."/>
            <person name="Zhao Y."/>
            <person name="Jiang S."/>
        </authorList>
    </citation>
    <scope>NUCLEOTIDE SEQUENCE [LARGE SCALE GENOMIC DNA]</scope>
</reference>
<evidence type="ECO:0000313" key="9">
    <source>
        <dbReference type="Proteomes" id="UP000327157"/>
    </source>
</evidence>
<sequence length="95" mass="10618">MHSLGNYDINVLMATSEDKGKNVVWHDRQNGASSIDLDRPGDAGLMGVLLNVPVRMFAGVWKSKHWVTLRKIDGVRYNLDSDLFAPEAFEDTEKG</sequence>
<dbReference type="GO" id="GO:0016579">
    <property type="term" value="P:protein deubiquitination"/>
    <property type="evidence" value="ECO:0007669"/>
    <property type="project" value="InterPro"/>
</dbReference>
<dbReference type="PANTHER" id="PTHR13291:SF0">
    <property type="entry name" value="JOSEPHIN-LIKE PROTEIN"/>
    <property type="match status" value="1"/>
</dbReference>
<dbReference type="EC" id="3.4.19.12" evidence="2"/>
<gene>
    <name evidence="8" type="ORF">D8674_023085</name>
</gene>
<reference evidence="8 9" key="3">
    <citation type="submission" date="2019-11" db="EMBL/GenBank/DDBJ databases">
        <title>A de novo genome assembly of a pear dwarfing rootstock.</title>
        <authorList>
            <person name="Wang F."/>
            <person name="Wang J."/>
            <person name="Li S."/>
            <person name="Zhang Y."/>
            <person name="Fang M."/>
            <person name="Ma L."/>
            <person name="Zhao Y."/>
            <person name="Jiang S."/>
        </authorList>
    </citation>
    <scope>NUCLEOTIDE SEQUENCE [LARGE SCALE GENOMIC DNA]</scope>
    <source>
        <strain evidence="8">S2</strain>
        <tissue evidence="8">Leaf</tissue>
    </source>
</reference>
<proteinExistence type="predicted"/>
<dbReference type="InterPro" id="IPR040053">
    <property type="entry name" value="JOSD1/2"/>
</dbReference>
<dbReference type="GO" id="GO:0004843">
    <property type="term" value="F:cysteine-type deubiquitinase activity"/>
    <property type="evidence" value="ECO:0007669"/>
    <property type="project" value="UniProtKB-EC"/>
</dbReference>
<evidence type="ECO:0000256" key="1">
    <source>
        <dbReference type="ARBA" id="ARBA00000707"/>
    </source>
</evidence>
<accession>A0A5N5GMY8</accession>
<dbReference type="AlphaFoldDB" id="A0A5N5GMY8"/>
<keyword evidence="5" id="KW-0378">Hydrolase</keyword>
<dbReference type="GO" id="GO:0006508">
    <property type="term" value="P:proteolysis"/>
    <property type="evidence" value="ECO:0007669"/>
    <property type="project" value="UniProtKB-KW"/>
</dbReference>
<dbReference type="PANTHER" id="PTHR13291">
    <property type="entry name" value="JOSEPHIN 1, 2"/>
    <property type="match status" value="1"/>
</dbReference>
<reference evidence="8 9" key="1">
    <citation type="submission" date="2019-09" db="EMBL/GenBank/DDBJ databases">
        <authorList>
            <person name="Ou C."/>
        </authorList>
    </citation>
    <scope>NUCLEOTIDE SEQUENCE [LARGE SCALE GENOMIC DNA]</scope>
    <source>
        <strain evidence="8">S2</strain>
        <tissue evidence="8">Leaf</tissue>
    </source>
</reference>
<dbReference type="Pfam" id="PF02099">
    <property type="entry name" value="Josephin"/>
    <property type="match status" value="1"/>
</dbReference>
<evidence type="ECO:0000256" key="4">
    <source>
        <dbReference type="ARBA" id="ARBA00022786"/>
    </source>
</evidence>
<dbReference type="Proteomes" id="UP000327157">
    <property type="component" value="Chromosome 3"/>
</dbReference>
<keyword evidence="9" id="KW-1185">Reference proteome</keyword>
<evidence type="ECO:0000256" key="2">
    <source>
        <dbReference type="ARBA" id="ARBA00012759"/>
    </source>
</evidence>